<dbReference type="RefSeq" id="WP_131893592.1">
    <property type="nucleotide sequence ID" value="NZ_SMKU01000065.1"/>
</dbReference>
<dbReference type="AlphaFoldDB" id="A0A4R5BSU7"/>
<protein>
    <submittedName>
        <fullName evidence="1">Uncharacterized protein</fullName>
    </submittedName>
</protein>
<sequence>MSTYPQIAAGQRITAALLTSMLPTEIVKAANTDRVNNTFSADPELTIALDASAVYRVEFDLLAGGTTTADIQTRWAVPAAASGLKSVIGPGSTAAEGNADNVAMRTGVHGFTTTVVYSGVRNATGNLFRIWETAVLTTAGAGTLSLEWAQATTNATASRISAGSLLRVKRIG</sequence>
<name>A0A4R5BSU7_9ACTN</name>
<comment type="caution">
    <text evidence="1">The sequence shown here is derived from an EMBL/GenBank/DDBJ whole genome shotgun (WGS) entry which is preliminary data.</text>
</comment>
<evidence type="ECO:0000313" key="2">
    <source>
        <dbReference type="Proteomes" id="UP000294513"/>
    </source>
</evidence>
<proteinExistence type="predicted"/>
<accession>A0A4R5BSU7</accession>
<dbReference type="EMBL" id="SMKU01000065">
    <property type="protein sequence ID" value="TDD88350.1"/>
    <property type="molecule type" value="Genomic_DNA"/>
</dbReference>
<dbReference type="Proteomes" id="UP000294513">
    <property type="component" value="Unassembled WGS sequence"/>
</dbReference>
<keyword evidence="2" id="KW-1185">Reference proteome</keyword>
<organism evidence="1 2">
    <name type="scientific">Actinomadura rubrisoli</name>
    <dbReference type="NCBI Taxonomy" id="2530368"/>
    <lineage>
        <taxon>Bacteria</taxon>
        <taxon>Bacillati</taxon>
        <taxon>Actinomycetota</taxon>
        <taxon>Actinomycetes</taxon>
        <taxon>Streptosporangiales</taxon>
        <taxon>Thermomonosporaceae</taxon>
        <taxon>Actinomadura</taxon>
    </lineage>
</organism>
<reference evidence="1 2" key="1">
    <citation type="submission" date="2019-03" db="EMBL/GenBank/DDBJ databases">
        <title>Draft genome sequences of novel Actinobacteria.</title>
        <authorList>
            <person name="Sahin N."/>
            <person name="Ay H."/>
            <person name="Saygin H."/>
        </authorList>
    </citation>
    <scope>NUCLEOTIDE SEQUENCE [LARGE SCALE GENOMIC DNA]</scope>
    <source>
        <strain evidence="1 2">H3C3</strain>
    </source>
</reference>
<gene>
    <name evidence="1" type="ORF">E1298_15170</name>
</gene>
<dbReference type="OrthoDB" id="4211917at2"/>
<evidence type="ECO:0000313" key="1">
    <source>
        <dbReference type="EMBL" id="TDD88350.1"/>
    </source>
</evidence>